<dbReference type="PROSITE" id="PS51318">
    <property type="entry name" value="TAT"/>
    <property type="match status" value="1"/>
</dbReference>
<evidence type="ECO:0000259" key="3">
    <source>
        <dbReference type="SMART" id="SM00062"/>
    </source>
</evidence>
<evidence type="ECO:0000313" key="5">
    <source>
        <dbReference type="EMBL" id="SFK17591.1"/>
    </source>
</evidence>
<dbReference type="RefSeq" id="WP_175533650.1">
    <property type="nucleotide sequence ID" value="NZ_FOSQ01000001.1"/>
</dbReference>
<dbReference type="AlphaFoldDB" id="A0A1I3XES8"/>
<evidence type="ECO:0000256" key="2">
    <source>
        <dbReference type="SAM" id="SignalP"/>
    </source>
</evidence>
<dbReference type="EMBL" id="FOSQ01000001">
    <property type="protein sequence ID" value="SFK17591.1"/>
    <property type="molecule type" value="Genomic_DNA"/>
</dbReference>
<protein>
    <submittedName>
        <fullName evidence="5">Polar amino acid transport system substrate-binding protein</fullName>
    </submittedName>
</protein>
<dbReference type="SMART" id="SM00062">
    <property type="entry name" value="PBPb"/>
    <property type="match status" value="1"/>
</dbReference>
<proteinExistence type="predicted"/>
<dbReference type="Pfam" id="PF00497">
    <property type="entry name" value="SBP_bac_3"/>
    <property type="match status" value="1"/>
</dbReference>
<gene>
    <name evidence="5" type="ORF">SAMN02745775_101206</name>
</gene>
<dbReference type="InterPro" id="IPR001638">
    <property type="entry name" value="Solute-binding_3/MltF_N"/>
</dbReference>
<feature type="signal peptide" evidence="2">
    <location>
        <begin position="1"/>
        <end position="22"/>
    </location>
</feature>
<dbReference type="SMART" id="SM00079">
    <property type="entry name" value="PBPe"/>
    <property type="match status" value="1"/>
</dbReference>
<dbReference type="InterPro" id="IPR001320">
    <property type="entry name" value="Iontro_rcpt_C"/>
</dbReference>
<evidence type="ECO:0000256" key="1">
    <source>
        <dbReference type="ARBA" id="ARBA00022729"/>
    </source>
</evidence>
<dbReference type="CDD" id="cd13530">
    <property type="entry name" value="PBP2_peptides_like"/>
    <property type="match status" value="1"/>
</dbReference>
<dbReference type="PANTHER" id="PTHR35936">
    <property type="entry name" value="MEMBRANE-BOUND LYTIC MUREIN TRANSGLYCOSYLASE F"/>
    <property type="match status" value="1"/>
</dbReference>
<dbReference type="Proteomes" id="UP000199473">
    <property type="component" value="Unassembled WGS sequence"/>
</dbReference>
<keyword evidence="6" id="KW-1185">Reference proteome</keyword>
<reference evidence="5 6" key="1">
    <citation type="submission" date="2016-10" db="EMBL/GenBank/DDBJ databases">
        <authorList>
            <person name="de Groot N.N."/>
        </authorList>
    </citation>
    <scope>NUCLEOTIDE SEQUENCE [LARGE SCALE GENOMIC DNA]</scope>
    <source>
        <strain evidence="5 6">DSM 19981</strain>
    </source>
</reference>
<feature type="chain" id="PRO_5011476008" evidence="2">
    <location>
        <begin position="23"/>
        <end position="257"/>
    </location>
</feature>
<dbReference type="GO" id="GO:0016020">
    <property type="term" value="C:membrane"/>
    <property type="evidence" value="ECO:0007669"/>
    <property type="project" value="InterPro"/>
</dbReference>
<accession>A0A1I3XES8</accession>
<organism evidence="5 6">
    <name type="scientific">Falsiroseomonas stagni DSM 19981</name>
    <dbReference type="NCBI Taxonomy" id="1123062"/>
    <lineage>
        <taxon>Bacteria</taxon>
        <taxon>Pseudomonadati</taxon>
        <taxon>Pseudomonadota</taxon>
        <taxon>Alphaproteobacteria</taxon>
        <taxon>Acetobacterales</taxon>
        <taxon>Roseomonadaceae</taxon>
        <taxon>Falsiroseomonas</taxon>
    </lineage>
</organism>
<sequence length="257" mass="28076">MNRIRITRRALLATTLATPALAQEGDTLAKARAAGVLVVGNGGAFPPFEFMENGRLTGYDVDLGEELGRRMGLRIQWQVIAFAGLIAGLTSGRVDCLITAMAWTPDRAERIAFSIPYYKTGIAAGYRPGLAIDRPEDLAGRIVGVQVGTSGEQFVRQNHASSVREIRVYNEFPLALQDLVVGRIEAVVNTQPVLRWNIARNTRVRLGVSPVWDARDIGINTRHADVALMAEINRHLAAMQADGFLPGLDQKWFGQAS</sequence>
<dbReference type="PANTHER" id="PTHR35936:SF17">
    <property type="entry name" value="ARGININE-BINDING EXTRACELLULAR PROTEIN ARTP"/>
    <property type="match status" value="1"/>
</dbReference>
<dbReference type="InterPro" id="IPR006311">
    <property type="entry name" value="TAT_signal"/>
</dbReference>
<dbReference type="SUPFAM" id="SSF53850">
    <property type="entry name" value="Periplasmic binding protein-like II"/>
    <property type="match status" value="1"/>
</dbReference>
<evidence type="ECO:0000313" key="6">
    <source>
        <dbReference type="Proteomes" id="UP000199473"/>
    </source>
</evidence>
<keyword evidence="1 2" id="KW-0732">Signal</keyword>
<dbReference type="Gene3D" id="3.40.190.10">
    <property type="entry name" value="Periplasmic binding protein-like II"/>
    <property type="match status" value="2"/>
</dbReference>
<feature type="domain" description="Solute-binding protein family 3/N-terminal" evidence="3">
    <location>
        <begin position="36"/>
        <end position="256"/>
    </location>
</feature>
<dbReference type="STRING" id="1123062.SAMN02745775_101206"/>
<name>A0A1I3XES8_9PROT</name>
<dbReference type="GO" id="GO:0015276">
    <property type="term" value="F:ligand-gated monoatomic ion channel activity"/>
    <property type="evidence" value="ECO:0007669"/>
    <property type="project" value="InterPro"/>
</dbReference>
<evidence type="ECO:0000259" key="4">
    <source>
        <dbReference type="SMART" id="SM00079"/>
    </source>
</evidence>
<feature type="domain" description="Ionotropic glutamate receptor C-terminal" evidence="4">
    <location>
        <begin position="36"/>
        <end position="255"/>
    </location>
</feature>